<dbReference type="EMBL" id="CP042437">
    <property type="protein sequence ID" value="QEC78593.1"/>
    <property type="molecule type" value="Genomic_DNA"/>
</dbReference>
<organism evidence="2 3">
    <name type="scientific">Mucilaginibacter ginsenosidivorax</name>
    <dbReference type="NCBI Taxonomy" id="862126"/>
    <lineage>
        <taxon>Bacteria</taxon>
        <taxon>Pseudomonadati</taxon>
        <taxon>Bacteroidota</taxon>
        <taxon>Sphingobacteriia</taxon>
        <taxon>Sphingobacteriales</taxon>
        <taxon>Sphingobacteriaceae</taxon>
        <taxon>Mucilaginibacter</taxon>
    </lineage>
</organism>
<sequence>MENSAVVRRTGSGHRPPARCKRSKAQPAKERTRRINSNGFLNHSFRPFWSFSGNRERIAGEYFGSLANLCNYYQIPLPVTGLPFPQNIYATWQALEKEVSAKDRNHHCMILQDKGKKAVLSVVKTLDLSHCLFYIPVRPYWLWLQSAEQQRITELVTVIFAYLHQVVDIPFYAENGSFMDYQYDTLEQWISEAEDERMSDDEDGEWRRQQEDTLYELRRAGGHIMPVIKNPDWLLKMEQVVTDYRHRDSHQQEWEVLAIGFLQLYQQYPKRSLPDSIHPDLVYPDEEERIRVEEYTSFYWSDHDCFEHELMEMINCSFQERPVMDEPTAIYYFDNMPETERTDFDFENRLFDLIERLRDLLNAYDHEERPSPLECR</sequence>
<keyword evidence="3" id="KW-1185">Reference proteome</keyword>
<evidence type="ECO:0000256" key="1">
    <source>
        <dbReference type="SAM" id="MobiDB-lite"/>
    </source>
</evidence>
<protein>
    <submittedName>
        <fullName evidence="2">Uncharacterized protein</fullName>
    </submittedName>
</protein>
<accession>A0A5B8W4D4</accession>
<dbReference type="Proteomes" id="UP000321362">
    <property type="component" value="Chromosome"/>
</dbReference>
<proteinExistence type="predicted"/>
<dbReference type="KEGG" id="mgk:FSB76_22560"/>
<dbReference type="AlphaFoldDB" id="A0A5B8W4D4"/>
<reference evidence="2 3" key="1">
    <citation type="journal article" date="2013" name="J. Microbiol.">
        <title>Mucilaginibacter ginsenosidivorax sp. nov., with ginsenoside converting activity isolated from sediment.</title>
        <authorList>
            <person name="Kim J.K."/>
            <person name="Choi T.E."/>
            <person name="Liu Q.M."/>
            <person name="Park H.Y."/>
            <person name="Yi T.H."/>
            <person name="Yoon M.H."/>
            <person name="Kim S.C."/>
            <person name="Im W.T."/>
        </authorList>
    </citation>
    <scope>NUCLEOTIDE SEQUENCE [LARGE SCALE GENOMIC DNA]</scope>
    <source>
        <strain evidence="2 3">KHI28</strain>
    </source>
</reference>
<evidence type="ECO:0000313" key="3">
    <source>
        <dbReference type="Proteomes" id="UP000321362"/>
    </source>
</evidence>
<feature type="region of interest" description="Disordered" evidence="1">
    <location>
        <begin position="1"/>
        <end position="33"/>
    </location>
</feature>
<gene>
    <name evidence="2" type="ORF">FSB76_22560</name>
</gene>
<name>A0A5B8W4D4_9SPHI</name>
<evidence type="ECO:0000313" key="2">
    <source>
        <dbReference type="EMBL" id="QEC78593.1"/>
    </source>
</evidence>